<dbReference type="RefSeq" id="XP_066972700.1">
    <property type="nucleotide sequence ID" value="XM_067116599.1"/>
</dbReference>
<evidence type="ECO:0000256" key="1">
    <source>
        <dbReference type="ARBA" id="ARBA00008828"/>
    </source>
</evidence>
<feature type="region of interest" description="Disordered" evidence="2">
    <location>
        <begin position="1"/>
        <end position="54"/>
    </location>
</feature>
<organism evidence="5">
    <name type="scientific">Macrobrachium rosenbergii</name>
    <name type="common">Giant fresh water prawn</name>
    <dbReference type="NCBI Taxonomy" id="79674"/>
    <lineage>
        <taxon>Eukaryota</taxon>
        <taxon>Metazoa</taxon>
        <taxon>Ecdysozoa</taxon>
        <taxon>Arthropoda</taxon>
        <taxon>Crustacea</taxon>
        <taxon>Multicrustacea</taxon>
        <taxon>Malacostraca</taxon>
        <taxon>Eumalacostraca</taxon>
        <taxon>Eucarida</taxon>
        <taxon>Decapoda</taxon>
        <taxon>Pleocyemata</taxon>
        <taxon>Caridea</taxon>
        <taxon>Palaemonoidea</taxon>
        <taxon>Palaemonidae</taxon>
        <taxon>Macrobrachium</taxon>
    </lineage>
</organism>
<name>H8XYP7_MACRS</name>
<dbReference type="Pfam" id="PF05004">
    <property type="entry name" value="IFRD"/>
    <property type="match status" value="1"/>
</dbReference>
<dbReference type="CTD" id="3475"/>
<dbReference type="InterPro" id="IPR006921">
    <property type="entry name" value="Interferon-rel_develop_reg_C"/>
</dbReference>
<dbReference type="InterPro" id="IPR039777">
    <property type="entry name" value="IFRD"/>
</dbReference>
<reference evidence="5" key="2">
    <citation type="journal article" date="2012" name="Fish Shellfish Immunol.">
        <title>First report on interferon related developmental regulator-1 from Macrobrachium rosenbergii: Bioinformatic analysis and gene expression.</title>
        <authorList>
            <person name="Arockiaraj J."/>
            <person name="Easwvaran S."/>
            <person name="Vanaraja P."/>
            <person name="Singh A."/>
            <person name="Othman R.Y."/>
            <person name="Bhassu S."/>
        </authorList>
    </citation>
    <scope>NUCLEOTIDE SEQUENCE</scope>
</reference>
<feature type="region of interest" description="Disordered" evidence="2">
    <location>
        <begin position="401"/>
        <end position="436"/>
    </location>
</feature>
<dbReference type="AlphaFoldDB" id="H8XYP7"/>
<evidence type="ECO:0000259" key="3">
    <source>
        <dbReference type="Pfam" id="PF04836"/>
    </source>
</evidence>
<dbReference type="Pfam" id="PF04836">
    <property type="entry name" value="IFRD_C"/>
    <property type="match status" value="1"/>
</dbReference>
<feature type="compositionally biased region" description="Polar residues" evidence="2">
    <location>
        <begin position="35"/>
        <end position="47"/>
    </location>
</feature>
<protein>
    <submittedName>
        <fullName evidence="5">Interferon-related developmental regulator 1</fullName>
    </submittedName>
</protein>
<dbReference type="InterPro" id="IPR016024">
    <property type="entry name" value="ARM-type_fold"/>
</dbReference>
<dbReference type="PANTHER" id="PTHR12354">
    <property type="entry name" value="INTERFERON-RELATED DEVELOPMENTAL REGULATOR"/>
    <property type="match status" value="1"/>
</dbReference>
<dbReference type="SUPFAM" id="SSF48371">
    <property type="entry name" value="ARM repeat"/>
    <property type="match status" value="1"/>
</dbReference>
<feature type="compositionally biased region" description="Basic residues" evidence="2">
    <location>
        <begin position="1"/>
        <end position="10"/>
    </location>
</feature>
<sequence>MPRDKKHKRNAGPPLPAAAASGGGGNAADEDDKASINSDRTESTVQLSDGDEGMSEMEAYERKVREAMDLALEKSVHTRTNALTALTTALQKRVLSHFLLDHHQTLCDLIERSLRKGRGPEQVAAARLASLLVLSLSHMVEAEQVYKTLAPVLTVVVTDPSASLNGRQEVALTLAMTAFLACHDLADVTATMNTLHGVFAASLPKGNGELPNHAPALTALHTSALNGFCLLMCLLSPSSVYTMANKLVREMYDLLGCSDVDLRIQAGEAVALLYEAARLHDEDYSWNREGELCAALKDLATDSHKFRAKKDRKQQRASFRDVVRTVEEGELPCETVTVGPQHQRQELLLDTWSLKWQYASLCHTLGIGLNNHITFNVGVRDMFDLGPPPLQLDRGMLSLARRSQKKPNRESPACKARHMARNKNRDNRAAAKTYDD</sequence>
<feature type="domain" description="Interferon-related developmental regulator C-terminal" evidence="3">
    <location>
        <begin position="379"/>
        <end position="428"/>
    </location>
</feature>
<dbReference type="PANTHER" id="PTHR12354:SF1">
    <property type="entry name" value="INTERFERON-RELATED DEVELOPMENTAL REGULATOR 1"/>
    <property type="match status" value="1"/>
</dbReference>
<accession>H8XYP7</accession>
<evidence type="ECO:0000256" key="2">
    <source>
        <dbReference type="SAM" id="MobiDB-lite"/>
    </source>
</evidence>
<reference evidence="5" key="1">
    <citation type="submission" date="2010-11" db="EMBL/GenBank/DDBJ databases">
        <authorList>
            <person name="Arockiaraj A."/>
            <person name="Zhang G."/>
            <person name="Hang L."/>
            <person name="Yasmin Othman R."/>
            <person name="Qi Bin K."/>
            <person name="Bhassu S."/>
        </authorList>
    </citation>
    <scope>NUCLEOTIDE SEQUENCE</scope>
</reference>
<comment type="similarity">
    <text evidence="1">Belongs to the IFRD family.</text>
</comment>
<feature type="compositionally biased region" description="Basic and acidic residues" evidence="2">
    <location>
        <begin position="423"/>
        <end position="436"/>
    </location>
</feature>
<dbReference type="KEGG" id="mrj:136846008"/>
<proteinExistence type="evidence at transcript level"/>
<dbReference type="EMBL" id="HQ668095">
    <property type="protein sequence ID" value="AET34922.1"/>
    <property type="molecule type" value="mRNA"/>
</dbReference>
<evidence type="ECO:0000259" key="4">
    <source>
        <dbReference type="Pfam" id="PF05004"/>
    </source>
</evidence>
<feature type="domain" description="Interferon-related developmental regulator N-terminal" evidence="4">
    <location>
        <begin position="38"/>
        <end position="327"/>
    </location>
</feature>
<dbReference type="GeneID" id="136846008"/>
<evidence type="ECO:0000313" key="5">
    <source>
        <dbReference type="EMBL" id="AET34922.1"/>
    </source>
</evidence>
<dbReference type="InterPro" id="IPR007701">
    <property type="entry name" value="Interferon-rel_develop_reg_N"/>
</dbReference>